<evidence type="ECO:0000313" key="4">
    <source>
        <dbReference type="Proteomes" id="UP000660611"/>
    </source>
</evidence>
<feature type="transmembrane region" description="Helical" evidence="2">
    <location>
        <begin position="153"/>
        <end position="173"/>
    </location>
</feature>
<evidence type="ECO:0000256" key="2">
    <source>
        <dbReference type="SAM" id="Phobius"/>
    </source>
</evidence>
<keyword evidence="2" id="KW-1133">Transmembrane helix</keyword>
<keyword evidence="2" id="KW-0812">Transmembrane</keyword>
<evidence type="ECO:0000256" key="1">
    <source>
        <dbReference type="SAM" id="MobiDB-lite"/>
    </source>
</evidence>
<organism evidence="3 4">
    <name type="scientific">Dactylosporangium siamense</name>
    <dbReference type="NCBI Taxonomy" id="685454"/>
    <lineage>
        <taxon>Bacteria</taxon>
        <taxon>Bacillati</taxon>
        <taxon>Actinomycetota</taxon>
        <taxon>Actinomycetes</taxon>
        <taxon>Micromonosporales</taxon>
        <taxon>Micromonosporaceae</taxon>
        <taxon>Dactylosporangium</taxon>
    </lineage>
</organism>
<sequence length="687" mass="70980">MTCWLAIGSHESHNAAQQRNFARSPVPVGPAAAVARYGETADVLDGRQFPVIALVPLATAAPPPPGLPRWPAPGEAWLSPALVAADRHGDLRGRYGRFAGSIAPDGLADRDELFVYYRPPDGAAATDGTWTSISGWGQRPLQPLSSGLRAPTWLTVLAVSLLVVPVVPLAVAAGSRRLRRGAPLRSARLFARTLPAATIGASVAGGLAWWLRHHGGTLSITDQRLVGAADAPMAAVHVVTVVGAAVGVALLASLRGVFADRRWAARLRTADQWITSSDWPRRLATAGTTLLILAALGAPAGQWLLLGGVLTMLLALPSITRRGTAAVGRWLLMRAERRRSPGAPAAGRWLRRGPTSVGAFAGVLALALVVPATVMVGATVTGAEERRAVAVRDTVGAQIVQVNSTGLHVGRDRFLTAVGTDRVLRMYRGDRSTVLVGTCAALARLGSGAACPTTPTPTDGLYPQWSSFGRALTTLGIIAPGPHGALVSSVGEPGELRAVLVLNADGEAGRQAIARAAFTLLPLPYVSLPGQEWLGALRYAEDIAGWMRLVALLGIIVAVVAGVLGIALGQATHRRMTGSGGTLAGSGWALLTSTLLAGVLATVTALGSAFAMRGLNGSGDIPVLVLISALPLSVVVAAIVCLLCTLESATRRHQGRVAGRRRPSSGPGPELVSATTVSGPTEPVASR</sequence>
<reference evidence="3" key="1">
    <citation type="submission" date="2021-01" db="EMBL/GenBank/DDBJ databases">
        <title>Whole genome shotgun sequence of Dactylosporangium siamense NBRC 106093.</title>
        <authorList>
            <person name="Komaki H."/>
            <person name="Tamura T."/>
        </authorList>
    </citation>
    <scope>NUCLEOTIDE SEQUENCE</scope>
    <source>
        <strain evidence="3">NBRC 106093</strain>
    </source>
</reference>
<feature type="transmembrane region" description="Helical" evidence="2">
    <location>
        <begin position="231"/>
        <end position="258"/>
    </location>
</feature>
<feature type="region of interest" description="Disordered" evidence="1">
    <location>
        <begin position="653"/>
        <end position="687"/>
    </location>
</feature>
<feature type="transmembrane region" description="Helical" evidence="2">
    <location>
        <begin position="546"/>
        <end position="568"/>
    </location>
</feature>
<dbReference type="EMBL" id="BONQ01000091">
    <property type="protein sequence ID" value="GIG47997.1"/>
    <property type="molecule type" value="Genomic_DNA"/>
</dbReference>
<accession>A0A919UAG5</accession>
<protein>
    <submittedName>
        <fullName evidence="3">Uncharacterized protein</fullName>
    </submittedName>
</protein>
<proteinExistence type="predicted"/>
<name>A0A919UAG5_9ACTN</name>
<feature type="transmembrane region" description="Helical" evidence="2">
    <location>
        <begin position="623"/>
        <end position="646"/>
    </location>
</feature>
<feature type="compositionally biased region" description="Basic residues" evidence="1">
    <location>
        <begin position="653"/>
        <end position="663"/>
    </location>
</feature>
<keyword evidence="2" id="KW-0472">Membrane</keyword>
<dbReference type="Proteomes" id="UP000660611">
    <property type="component" value="Unassembled WGS sequence"/>
</dbReference>
<comment type="caution">
    <text evidence="3">The sequence shown here is derived from an EMBL/GenBank/DDBJ whole genome shotgun (WGS) entry which is preliminary data.</text>
</comment>
<feature type="transmembrane region" description="Helical" evidence="2">
    <location>
        <begin position="588"/>
        <end position="611"/>
    </location>
</feature>
<gene>
    <name evidence="3" type="ORF">Dsi01nite_060380</name>
</gene>
<evidence type="ECO:0000313" key="3">
    <source>
        <dbReference type="EMBL" id="GIG47997.1"/>
    </source>
</evidence>
<keyword evidence="4" id="KW-1185">Reference proteome</keyword>
<feature type="transmembrane region" description="Helical" evidence="2">
    <location>
        <begin position="194"/>
        <end position="211"/>
    </location>
</feature>
<dbReference type="AlphaFoldDB" id="A0A919UAG5"/>
<feature type="transmembrane region" description="Helical" evidence="2">
    <location>
        <begin position="357"/>
        <end position="378"/>
    </location>
</feature>